<dbReference type="Proteomes" id="UP001209878">
    <property type="component" value="Unassembled WGS sequence"/>
</dbReference>
<evidence type="ECO:0000256" key="1">
    <source>
        <dbReference type="ARBA" id="ARBA00022737"/>
    </source>
</evidence>
<feature type="region of interest" description="Disordered" evidence="3">
    <location>
        <begin position="1"/>
        <end position="111"/>
    </location>
</feature>
<name>A0AAD9P7V1_RIDPI</name>
<dbReference type="Pfam" id="PF00041">
    <property type="entry name" value="fn3"/>
    <property type="match status" value="1"/>
</dbReference>
<keyword evidence="2" id="KW-0175">Coiled coil</keyword>
<dbReference type="AlphaFoldDB" id="A0AAD9P7V1"/>
<feature type="compositionally biased region" description="Basic and acidic residues" evidence="3">
    <location>
        <begin position="785"/>
        <end position="803"/>
    </location>
</feature>
<feature type="compositionally biased region" description="Polar residues" evidence="3">
    <location>
        <begin position="33"/>
        <end position="95"/>
    </location>
</feature>
<evidence type="ECO:0000256" key="3">
    <source>
        <dbReference type="SAM" id="MobiDB-lite"/>
    </source>
</evidence>
<feature type="compositionally biased region" description="Basic and acidic residues" evidence="3">
    <location>
        <begin position="811"/>
        <end position="821"/>
    </location>
</feature>
<dbReference type="PANTHER" id="PTHR13817:SF166">
    <property type="entry name" value="NEURONAL IGCAM-RELATED"/>
    <property type="match status" value="1"/>
</dbReference>
<comment type="caution">
    <text evidence="5">The sequence shown here is derived from an EMBL/GenBank/DDBJ whole genome shotgun (WGS) entry which is preliminary data.</text>
</comment>
<dbReference type="EMBL" id="JAODUO010000101">
    <property type="protein sequence ID" value="KAK2189632.1"/>
    <property type="molecule type" value="Genomic_DNA"/>
</dbReference>
<dbReference type="SUPFAM" id="SSF49265">
    <property type="entry name" value="Fibronectin type III"/>
    <property type="match status" value="1"/>
</dbReference>
<evidence type="ECO:0000256" key="2">
    <source>
        <dbReference type="SAM" id="Coils"/>
    </source>
</evidence>
<dbReference type="InterPro" id="IPR036116">
    <property type="entry name" value="FN3_sf"/>
</dbReference>
<gene>
    <name evidence="5" type="ORF">NP493_101g08030</name>
</gene>
<dbReference type="InterPro" id="IPR050964">
    <property type="entry name" value="Striated_Muscle_Regulatory"/>
</dbReference>
<keyword evidence="6" id="KW-1185">Reference proteome</keyword>
<dbReference type="InterPro" id="IPR003961">
    <property type="entry name" value="FN3_dom"/>
</dbReference>
<dbReference type="CDD" id="cd00063">
    <property type="entry name" value="FN3"/>
    <property type="match status" value="1"/>
</dbReference>
<evidence type="ECO:0000259" key="4">
    <source>
        <dbReference type="PROSITE" id="PS50853"/>
    </source>
</evidence>
<feature type="compositionally biased region" description="Basic and acidic residues" evidence="3">
    <location>
        <begin position="831"/>
        <end position="843"/>
    </location>
</feature>
<evidence type="ECO:0000313" key="6">
    <source>
        <dbReference type="Proteomes" id="UP001209878"/>
    </source>
</evidence>
<reference evidence="5" key="1">
    <citation type="journal article" date="2023" name="Mol. Biol. Evol.">
        <title>Third-Generation Sequencing Reveals the Adaptive Role of the Epigenome in Three Deep-Sea Polychaetes.</title>
        <authorList>
            <person name="Perez M."/>
            <person name="Aroh O."/>
            <person name="Sun Y."/>
            <person name="Lan Y."/>
            <person name="Juniper S.K."/>
            <person name="Young C.R."/>
            <person name="Angers B."/>
            <person name="Qian P.Y."/>
        </authorList>
    </citation>
    <scope>NUCLEOTIDE SEQUENCE</scope>
    <source>
        <strain evidence="5">R07B-5</strain>
    </source>
</reference>
<keyword evidence="1" id="KW-0677">Repeat</keyword>
<protein>
    <recommendedName>
        <fullName evidence="4">Fibronectin type-III domain-containing protein</fullName>
    </recommendedName>
</protein>
<evidence type="ECO:0000313" key="5">
    <source>
        <dbReference type="EMBL" id="KAK2189632.1"/>
    </source>
</evidence>
<sequence length="863" mass="96907">MDKKRHRRSVSVDESSATTKSRKVEHDAPSLVPASQQASNSGMTMTPNQHKNISASQQASNSGMTMTPNQHKNISASQQASNSGMTMTPNQHKNISASQQASSCSSSQGSSVSVLDLTPEEENYWRVVKVILDDVPRKLRDLLRSSFQKKYRFMWGNNSTSGKFFIAQVPKNKLPKKRDQHITDTVEKGNSEQFDCTTLFFCLLFSGIDLLPSARRKELRAPPFNQSEYVDQLREKRNSVAHATTASLSNAEFREFTQEIEEIYRELQWNQTELTKASSGHLWPAEYKRLQQKVDVEKARIDDHERRLSKVEQNDHSQDERIFHLHAQQQEHADRITALEVTTTSQQNSEGTTVDIHVEAVSPDGRNHQLRKKIDTEILETILLGQQQLREDIAFSGMSPESTVHLRRRLELLQDLEKFSRTVTAKEGSVIFSITCPSVEALDDIRDMCTSGKLARMLSNAFLTEENRHCITINVTFDEKEWSQCRTQLLSTRSTAHFHTPSPPRNLRAADVCTEHICVTWRASATDGHSPIKRYVVEKAQVNNSSFTTAGHTSGDTLTFKVGQLDKGKRYLVRVYAENAIGLSEPVCLPDAVWLPYDATLDPRTYFVELAAKTDPLQLATLLSEGDLHDLVDIVPETIESGRVQPAQITSLVWVMRQPQCNIVKLKRSSIDGSPVRSSISLFVTLSTQVILMIERRYRIMKTPPPMSRKPSSSIADRKMDKSVGASTQPCLTSFVTPNDSETSHPTLTFAIIPGMESGGRVIARKTNGERTTGNMTCRKVTGEKGTVEKEGGTRGQDMREVDATGGKTNGRKEMRVDVTKRKSITRTMTGRKEKERKEEQRKRQGGKSATREMQNGGATLKQ</sequence>
<proteinExistence type="predicted"/>
<organism evidence="5 6">
    <name type="scientific">Ridgeia piscesae</name>
    <name type="common">Tubeworm</name>
    <dbReference type="NCBI Taxonomy" id="27915"/>
    <lineage>
        <taxon>Eukaryota</taxon>
        <taxon>Metazoa</taxon>
        <taxon>Spiralia</taxon>
        <taxon>Lophotrochozoa</taxon>
        <taxon>Annelida</taxon>
        <taxon>Polychaeta</taxon>
        <taxon>Sedentaria</taxon>
        <taxon>Canalipalpata</taxon>
        <taxon>Sabellida</taxon>
        <taxon>Siboglinidae</taxon>
        <taxon>Ridgeia</taxon>
    </lineage>
</organism>
<dbReference type="PANTHER" id="PTHR13817">
    <property type="entry name" value="TITIN"/>
    <property type="match status" value="1"/>
</dbReference>
<dbReference type="InterPro" id="IPR013783">
    <property type="entry name" value="Ig-like_fold"/>
</dbReference>
<feature type="region of interest" description="Disordered" evidence="3">
    <location>
        <begin position="703"/>
        <end position="730"/>
    </location>
</feature>
<feature type="compositionally biased region" description="Polar residues" evidence="3">
    <location>
        <begin position="852"/>
        <end position="863"/>
    </location>
</feature>
<feature type="compositionally biased region" description="Low complexity" evidence="3">
    <location>
        <begin position="96"/>
        <end position="111"/>
    </location>
</feature>
<dbReference type="Gene3D" id="2.60.40.10">
    <property type="entry name" value="Immunoglobulins"/>
    <property type="match status" value="1"/>
</dbReference>
<feature type="region of interest" description="Disordered" evidence="3">
    <location>
        <begin position="785"/>
        <end position="863"/>
    </location>
</feature>
<feature type="domain" description="Fibronectin type-III" evidence="4">
    <location>
        <begin position="503"/>
        <end position="598"/>
    </location>
</feature>
<dbReference type="SMART" id="SM00060">
    <property type="entry name" value="FN3"/>
    <property type="match status" value="1"/>
</dbReference>
<dbReference type="PROSITE" id="PS50853">
    <property type="entry name" value="FN3"/>
    <property type="match status" value="1"/>
</dbReference>
<accession>A0AAD9P7V1</accession>
<feature type="coiled-coil region" evidence="2">
    <location>
        <begin position="287"/>
        <end position="314"/>
    </location>
</feature>